<reference evidence="6" key="1">
    <citation type="submission" date="2023-07" db="EMBL/GenBank/DDBJ databases">
        <title>draft genome sequence of fig (Ficus carica).</title>
        <authorList>
            <person name="Takahashi T."/>
            <person name="Nishimura K."/>
        </authorList>
    </citation>
    <scope>NUCLEOTIDE SEQUENCE</scope>
</reference>
<evidence type="ECO:0000313" key="6">
    <source>
        <dbReference type="EMBL" id="GMN54339.1"/>
    </source>
</evidence>
<dbReference type="FunFam" id="3.90.1030.20:FF:000002">
    <property type="entry name" value="DNA polymerase delta subunit"/>
    <property type="match status" value="1"/>
</dbReference>
<keyword evidence="4" id="KW-0539">Nucleus</keyword>
<evidence type="ECO:0000256" key="5">
    <source>
        <dbReference type="SAM" id="MobiDB-lite"/>
    </source>
</evidence>
<dbReference type="PANTHER" id="PTHR17598:SF13">
    <property type="entry name" value="DNA POLYMERASE DELTA SUBUNIT 3"/>
    <property type="match status" value="1"/>
</dbReference>
<feature type="compositionally biased region" description="Polar residues" evidence="5">
    <location>
        <begin position="171"/>
        <end position="196"/>
    </location>
</feature>
<dbReference type="Pfam" id="PF09507">
    <property type="entry name" value="CDC27"/>
    <property type="match status" value="1"/>
</dbReference>
<evidence type="ECO:0000313" key="7">
    <source>
        <dbReference type="Proteomes" id="UP001187192"/>
    </source>
</evidence>
<comment type="subcellular location">
    <subcellularLocation>
        <location evidence="1">Nucleus</location>
    </subcellularLocation>
</comment>
<dbReference type="GO" id="GO:1904161">
    <property type="term" value="P:DNA synthesis involved in UV-damage excision repair"/>
    <property type="evidence" value="ECO:0007669"/>
    <property type="project" value="TreeGrafter"/>
</dbReference>
<keyword evidence="3" id="KW-0235">DNA replication</keyword>
<feature type="region of interest" description="Disordered" evidence="5">
    <location>
        <begin position="522"/>
        <end position="567"/>
    </location>
</feature>
<evidence type="ECO:0000256" key="2">
    <source>
        <dbReference type="ARBA" id="ARBA00017589"/>
    </source>
</evidence>
<accession>A0AA88DK68</accession>
<gene>
    <name evidence="6" type="ORF">TIFTF001_023465</name>
</gene>
<feature type="compositionally biased region" description="Polar residues" evidence="5">
    <location>
        <begin position="211"/>
        <end position="223"/>
    </location>
</feature>
<feature type="compositionally biased region" description="Basic and acidic residues" evidence="5">
    <location>
        <begin position="357"/>
        <end position="381"/>
    </location>
</feature>
<feature type="compositionally biased region" description="Polar residues" evidence="5">
    <location>
        <begin position="387"/>
        <end position="401"/>
    </location>
</feature>
<dbReference type="GO" id="GO:0043625">
    <property type="term" value="C:delta DNA polymerase complex"/>
    <property type="evidence" value="ECO:0007669"/>
    <property type="project" value="InterPro"/>
</dbReference>
<dbReference type="GO" id="GO:0006297">
    <property type="term" value="P:nucleotide-excision repair, DNA gap filling"/>
    <property type="evidence" value="ECO:0007669"/>
    <property type="project" value="TreeGrafter"/>
</dbReference>
<protein>
    <recommendedName>
        <fullName evidence="2">DNA polymerase delta subunit 3</fullName>
    </recommendedName>
</protein>
<comment type="caution">
    <text evidence="6">The sequence shown here is derived from an EMBL/GenBank/DDBJ whole genome shotgun (WGS) entry which is preliminary data.</text>
</comment>
<keyword evidence="7" id="KW-1185">Reference proteome</keyword>
<dbReference type="InterPro" id="IPR019038">
    <property type="entry name" value="POLD3"/>
</dbReference>
<feature type="region of interest" description="Disordered" evidence="5">
    <location>
        <begin position="290"/>
        <end position="431"/>
    </location>
</feature>
<dbReference type="PANTHER" id="PTHR17598">
    <property type="entry name" value="DNA POLYMERASE DELTA SUBUNIT 3"/>
    <property type="match status" value="1"/>
</dbReference>
<dbReference type="AlphaFoldDB" id="A0AA88DK68"/>
<dbReference type="GO" id="GO:0006271">
    <property type="term" value="P:DNA strand elongation involved in DNA replication"/>
    <property type="evidence" value="ECO:0007669"/>
    <property type="project" value="TreeGrafter"/>
</dbReference>
<name>A0AA88DK68_FICCA</name>
<dbReference type="GO" id="GO:0003887">
    <property type="term" value="F:DNA-directed DNA polymerase activity"/>
    <property type="evidence" value="ECO:0007669"/>
    <property type="project" value="TreeGrafter"/>
</dbReference>
<feature type="region of interest" description="Disordered" evidence="5">
    <location>
        <begin position="161"/>
        <end position="252"/>
    </location>
</feature>
<dbReference type="InterPro" id="IPR041913">
    <property type="entry name" value="POLD3_sf"/>
</dbReference>
<dbReference type="Proteomes" id="UP001187192">
    <property type="component" value="Unassembled WGS sequence"/>
</dbReference>
<evidence type="ECO:0000256" key="4">
    <source>
        <dbReference type="ARBA" id="ARBA00023242"/>
    </source>
</evidence>
<feature type="compositionally biased region" description="Polar residues" evidence="5">
    <location>
        <begin position="532"/>
        <end position="541"/>
    </location>
</feature>
<dbReference type="EMBL" id="BTGU01000051">
    <property type="protein sequence ID" value="GMN54339.1"/>
    <property type="molecule type" value="Genomic_DNA"/>
</dbReference>
<dbReference type="Gene3D" id="3.90.1030.20">
    <property type="entry name" value="DNA polymerase delta, p66 (Cdc27) subunit, wHTH domain"/>
    <property type="match status" value="1"/>
</dbReference>
<proteinExistence type="predicted"/>
<evidence type="ECO:0000256" key="3">
    <source>
        <dbReference type="ARBA" id="ARBA00022705"/>
    </source>
</evidence>
<feature type="compositionally biased region" description="Polar residues" evidence="5">
    <location>
        <begin position="242"/>
        <end position="251"/>
    </location>
</feature>
<evidence type="ECO:0000256" key="1">
    <source>
        <dbReference type="ARBA" id="ARBA00004123"/>
    </source>
</evidence>
<sequence>MAQIETLGILQDIESLVSDQLQVVSYKWLSRNYLLSSNAAKRLLEELVEKHGNGLEVVYALSGWLKIDPPSYHIRLVTGSKLEEAKQEFDGSCSVHVYSVQTCIPKDPAVLWNAEFVQAEELFKQPSTIDNCLRDNRFCAISNSFIKRNVEGTPSSVSATQIQSGVGLGPSRSSFASQNVAAPQSLQHKGGQSSSKVGFPSPNLVKDVKSETTGVQDQANKAPTNKDKVPSMPANKKKVENGKSSSGTEGSLANFWSRASTKSKASGASETSAVASAEAQICAREAVEVGGVSSDDDGQDMNFKRASNGEGTRKRRVVLDFSDDDEFENAVNLASPERGQSGQDLKESIKTLVPEKSNSKVDKPVNDKSEVREKVTIDKGSNRPMKNDSTAITNDRTSGTSPKEKAHSSLPENDVNKKDKLTKTTPESPKRRKVLKTRIDERGREVTEVIWEGEETEAKKANNGMAEKTDSGTIKKVENNTANSNVNSSVVSFTFKSCFSCPGIVVLKALLLSGDKKCRILDSPPAAKKSPTVGSTTPSNPTGKAGNKKTGNKDPKQGNILSFFKRV</sequence>
<organism evidence="6 7">
    <name type="scientific">Ficus carica</name>
    <name type="common">Common fig</name>
    <dbReference type="NCBI Taxonomy" id="3494"/>
    <lineage>
        <taxon>Eukaryota</taxon>
        <taxon>Viridiplantae</taxon>
        <taxon>Streptophyta</taxon>
        <taxon>Embryophyta</taxon>
        <taxon>Tracheophyta</taxon>
        <taxon>Spermatophyta</taxon>
        <taxon>Magnoliopsida</taxon>
        <taxon>eudicotyledons</taxon>
        <taxon>Gunneridae</taxon>
        <taxon>Pentapetalae</taxon>
        <taxon>rosids</taxon>
        <taxon>fabids</taxon>
        <taxon>Rosales</taxon>
        <taxon>Moraceae</taxon>
        <taxon>Ficeae</taxon>
        <taxon>Ficus</taxon>
    </lineage>
</organism>